<feature type="region of interest" description="Disordered" evidence="1">
    <location>
        <begin position="348"/>
        <end position="430"/>
    </location>
</feature>
<dbReference type="EMBL" id="CP119881">
    <property type="protein sequence ID" value="WFD36701.1"/>
    <property type="molecule type" value="Genomic_DNA"/>
</dbReference>
<evidence type="ECO:0000256" key="2">
    <source>
        <dbReference type="SAM" id="Phobius"/>
    </source>
</evidence>
<feature type="compositionally biased region" description="Polar residues" evidence="1">
    <location>
        <begin position="497"/>
        <end position="508"/>
    </location>
</feature>
<protein>
    <recommendedName>
        <fullName evidence="5">Mid2 domain-containing protein</fullName>
    </recommendedName>
</protein>
<evidence type="ECO:0000313" key="3">
    <source>
        <dbReference type="EMBL" id="WFD36701.1"/>
    </source>
</evidence>
<evidence type="ECO:0008006" key="5">
    <source>
        <dbReference type="Google" id="ProtNLM"/>
    </source>
</evidence>
<feature type="compositionally biased region" description="Low complexity" evidence="1">
    <location>
        <begin position="109"/>
        <end position="172"/>
    </location>
</feature>
<feature type="region of interest" description="Disordered" evidence="1">
    <location>
        <begin position="102"/>
        <end position="209"/>
    </location>
</feature>
<keyword evidence="2" id="KW-1133">Transmembrane helix</keyword>
<proteinExistence type="predicted"/>
<evidence type="ECO:0000256" key="1">
    <source>
        <dbReference type="SAM" id="MobiDB-lite"/>
    </source>
</evidence>
<feature type="compositionally biased region" description="Polar residues" evidence="1">
    <location>
        <begin position="173"/>
        <end position="208"/>
    </location>
</feature>
<evidence type="ECO:0000313" key="4">
    <source>
        <dbReference type="Proteomes" id="UP001219933"/>
    </source>
</evidence>
<accession>A0AAF0EYQ0</accession>
<keyword evidence="2" id="KW-0812">Transmembrane</keyword>
<feature type="compositionally biased region" description="Polar residues" evidence="1">
    <location>
        <begin position="306"/>
        <end position="315"/>
    </location>
</feature>
<name>A0AAF0EYQ0_9BASI</name>
<dbReference type="AlphaFoldDB" id="A0AAF0EYQ0"/>
<keyword evidence="4" id="KW-1185">Reference proteome</keyword>
<feature type="region of interest" description="Disordered" evidence="1">
    <location>
        <begin position="291"/>
        <end position="325"/>
    </location>
</feature>
<dbReference type="Proteomes" id="UP001219933">
    <property type="component" value="Chromosome 5"/>
</dbReference>
<keyword evidence="2" id="KW-0472">Membrane</keyword>
<organism evidence="3 4">
    <name type="scientific">Malassezia cuniculi</name>
    <dbReference type="NCBI Taxonomy" id="948313"/>
    <lineage>
        <taxon>Eukaryota</taxon>
        <taxon>Fungi</taxon>
        <taxon>Dikarya</taxon>
        <taxon>Basidiomycota</taxon>
        <taxon>Ustilaginomycotina</taxon>
        <taxon>Malasseziomycetes</taxon>
        <taxon>Malasseziales</taxon>
        <taxon>Malasseziaceae</taxon>
        <taxon>Malassezia</taxon>
    </lineage>
</organism>
<feature type="transmembrane region" description="Helical" evidence="2">
    <location>
        <begin position="212"/>
        <end position="237"/>
    </location>
</feature>
<sequence>MQAVPKLAAAKPTHALVRKKRQFNDDKLTIVRTTDADGDPATIILYATSTRYDNDGDPSTTYVSTMSTLAASDLSYGVDSYIYSMRTASATLVTTTDADGDPMTTLFVPSGSMTSTSTPGVAPIPTSISSVSTDSTLSSSSTMTGPSTRSSSTRTSSTRTSSTRSSSSSSSTGENTLPAPSTSYSTVDPASSSSPTVNPQNNASSGSDTGKIVGGVVGGVGGALVLAALIALIFFFARKRKNNASAQPMNQTVGFERNASQLSPQSTYVPTAPAPNGGAAVFGNAATHYEEVPPHSPIAENPVFTDRSNSFSTAQGVPAPTGTGSRAANAGGVAAGAAGIGTAAATTRRGAGANGSPGTAAATVAPSSPRARQVTRETSLQRNRAAAAAAVEEASNVSPRPRRSGAAGGISTSPTNSREALAPQQQPQQQFFAAPPTTSLWYDEWNSDSSPYATAGVGHSHGHVYDDEHRPPVAFHMQPGQIVRPIGGHGLAPVDAFSQSSANGARPTNRTRHGDA</sequence>
<gene>
    <name evidence="3" type="ORF">MCUN1_003588</name>
</gene>
<feature type="region of interest" description="Disordered" evidence="1">
    <location>
        <begin position="490"/>
        <end position="516"/>
    </location>
</feature>
<feature type="compositionally biased region" description="Low complexity" evidence="1">
    <location>
        <begin position="382"/>
        <end position="398"/>
    </location>
</feature>
<reference evidence="3" key="1">
    <citation type="submission" date="2023-03" db="EMBL/GenBank/DDBJ databases">
        <title>Mating type loci evolution in Malassezia.</title>
        <authorList>
            <person name="Coelho M.A."/>
        </authorList>
    </citation>
    <scope>NUCLEOTIDE SEQUENCE</scope>
    <source>
        <strain evidence="3">CBS 11721</strain>
    </source>
</reference>